<dbReference type="EnsemblBacteria" id="ABF42811">
    <property type="protein sequence ID" value="ABF42811"/>
    <property type="gene ID" value="Acid345_3811"/>
</dbReference>
<protein>
    <submittedName>
        <fullName evidence="1">Uncharacterized protein</fullName>
    </submittedName>
</protein>
<name>Q1IJY9_KORVE</name>
<dbReference type="KEGG" id="aba:Acid345_3811"/>
<dbReference type="HOGENOM" id="CLU_2436974_0_0_0"/>
<evidence type="ECO:0000313" key="1">
    <source>
        <dbReference type="EMBL" id="ABF42811.1"/>
    </source>
</evidence>
<proteinExistence type="predicted"/>
<sequence length="90" mass="9743">MLSKPDLEYALQILAHREAVSPNQSSDDVLMTKYYAMSVSVVAIIASRVGFTNPSSPSAPSFLNARSFQRDYYLNSGASSTPPLRSAEVA</sequence>
<dbReference type="AlphaFoldDB" id="Q1IJY9"/>
<reference evidence="1 2" key="1">
    <citation type="journal article" date="2009" name="Appl. Environ. Microbiol.">
        <title>Three genomes from the phylum Acidobacteria provide insight into the lifestyles of these microorganisms in soils.</title>
        <authorList>
            <person name="Ward N.L."/>
            <person name="Challacombe J.F."/>
            <person name="Janssen P.H."/>
            <person name="Henrissat B."/>
            <person name="Coutinho P.M."/>
            <person name="Wu M."/>
            <person name="Xie G."/>
            <person name="Haft D.H."/>
            <person name="Sait M."/>
            <person name="Badger J."/>
            <person name="Barabote R.D."/>
            <person name="Bradley B."/>
            <person name="Brettin T.S."/>
            <person name="Brinkac L.M."/>
            <person name="Bruce D."/>
            <person name="Creasy T."/>
            <person name="Daugherty S.C."/>
            <person name="Davidsen T.M."/>
            <person name="DeBoy R.T."/>
            <person name="Detter J.C."/>
            <person name="Dodson R.J."/>
            <person name="Durkin A.S."/>
            <person name="Ganapathy A."/>
            <person name="Gwinn-Giglio M."/>
            <person name="Han C.S."/>
            <person name="Khouri H."/>
            <person name="Kiss H."/>
            <person name="Kothari S.P."/>
            <person name="Madupu R."/>
            <person name="Nelson K.E."/>
            <person name="Nelson W.C."/>
            <person name="Paulsen I."/>
            <person name="Penn K."/>
            <person name="Ren Q."/>
            <person name="Rosovitz M.J."/>
            <person name="Selengut J.D."/>
            <person name="Shrivastava S."/>
            <person name="Sullivan S.A."/>
            <person name="Tapia R."/>
            <person name="Thompson L.S."/>
            <person name="Watkins K.L."/>
            <person name="Yang Q."/>
            <person name="Yu C."/>
            <person name="Zafar N."/>
            <person name="Zhou L."/>
            <person name="Kuske C.R."/>
        </authorList>
    </citation>
    <scope>NUCLEOTIDE SEQUENCE [LARGE SCALE GENOMIC DNA]</scope>
    <source>
        <strain evidence="1 2">Ellin345</strain>
    </source>
</reference>
<dbReference type="RefSeq" id="WP_011524610.1">
    <property type="nucleotide sequence ID" value="NC_008009.1"/>
</dbReference>
<dbReference type="EMBL" id="CP000360">
    <property type="protein sequence ID" value="ABF42811.1"/>
    <property type="molecule type" value="Genomic_DNA"/>
</dbReference>
<dbReference type="Proteomes" id="UP000002432">
    <property type="component" value="Chromosome"/>
</dbReference>
<accession>Q1IJY9</accession>
<organism evidence="1 2">
    <name type="scientific">Koribacter versatilis (strain Ellin345)</name>
    <dbReference type="NCBI Taxonomy" id="204669"/>
    <lineage>
        <taxon>Bacteria</taxon>
        <taxon>Pseudomonadati</taxon>
        <taxon>Acidobacteriota</taxon>
        <taxon>Terriglobia</taxon>
        <taxon>Terriglobales</taxon>
        <taxon>Candidatus Korobacteraceae</taxon>
        <taxon>Candidatus Korobacter</taxon>
    </lineage>
</organism>
<keyword evidence="2" id="KW-1185">Reference proteome</keyword>
<evidence type="ECO:0000313" key="2">
    <source>
        <dbReference type="Proteomes" id="UP000002432"/>
    </source>
</evidence>
<gene>
    <name evidence="1" type="ordered locus">Acid345_3811</name>
</gene>